<evidence type="ECO:0000313" key="3">
    <source>
        <dbReference type="EMBL" id="KAK4205895.1"/>
    </source>
</evidence>
<organism evidence="3 4">
    <name type="scientific">Rhypophila decipiens</name>
    <dbReference type="NCBI Taxonomy" id="261697"/>
    <lineage>
        <taxon>Eukaryota</taxon>
        <taxon>Fungi</taxon>
        <taxon>Dikarya</taxon>
        <taxon>Ascomycota</taxon>
        <taxon>Pezizomycotina</taxon>
        <taxon>Sordariomycetes</taxon>
        <taxon>Sordariomycetidae</taxon>
        <taxon>Sordariales</taxon>
        <taxon>Naviculisporaceae</taxon>
        <taxon>Rhypophila</taxon>
    </lineage>
</organism>
<dbReference type="EMBL" id="MU858670">
    <property type="protein sequence ID" value="KAK4205895.1"/>
    <property type="molecule type" value="Genomic_DNA"/>
</dbReference>
<reference evidence="3" key="1">
    <citation type="journal article" date="2023" name="Mol. Phylogenet. Evol.">
        <title>Genome-scale phylogeny and comparative genomics of the fungal order Sordariales.</title>
        <authorList>
            <person name="Hensen N."/>
            <person name="Bonometti L."/>
            <person name="Westerberg I."/>
            <person name="Brannstrom I.O."/>
            <person name="Guillou S."/>
            <person name="Cros-Aarteil S."/>
            <person name="Calhoun S."/>
            <person name="Haridas S."/>
            <person name="Kuo A."/>
            <person name="Mondo S."/>
            <person name="Pangilinan J."/>
            <person name="Riley R."/>
            <person name="LaButti K."/>
            <person name="Andreopoulos B."/>
            <person name="Lipzen A."/>
            <person name="Chen C."/>
            <person name="Yan M."/>
            <person name="Daum C."/>
            <person name="Ng V."/>
            <person name="Clum A."/>
            <person name="Steindorff A."/>
            <person name="Ohm R.A."/>
            <person name="Martin F."/>
            <person name="Silar P."/>
            <person name="Natvig D.O."/>
            <person name="Lalanne C."/>
            <person name="Gautier V."/>
            <person name="Ament-Velasquez S.L."/>
            <person name="Kruys A."/>
            <person name="Hutchinson M.I."/>
            <person name="Powell A.J."/>
            <person name="Barry K."/>
            <person name="Miller A.N."/>
            <person name="Grigoriev I.V."/>
            <person name="Debuchy R."/>
            <person name="Gladieux P."/>
            <person name="Hiltunen Thoren M."/>
            <person name="Johannesson H."/>
        </authorList>
    </citation>
    <scope>NUCLEOTIDE SEQUENCE</scope>
    <source>
        <strain evidence="3">PSN293</strain>
    </source>
</reference>
<name>A0AAN6XUQ0_9PEZI</name>
<comment type="caution">
    <text evidence="3">The sequence shown here is derived from an EMBL/GenBank/DDBJ whole genome shotgun (WGS) entry which is preliminary data.</text>
</comment>
<evidence type="ECO:0000256" key="1">
    <source>
        <dbReference type="SAM" id="Coils"/>
    </source>
</evidence>
<feature type="region of interest" description="Disordered" evidence="2">
    <location>
        <begin position="1"/>
        <end position="26"/>
    </location>
</feature>
<keyword evidence="1" id="KW-0175">Coiled coil</keyword>
<dbReference type="Proteomes" id="UP001301769">
    <property type="component" value="Unassembled WGS sequence"/>
</dbReference>
<feature type="compositionally biased region" description="Basic and acidic residues" evidence="2">
    <location>
        <begin position="72"/>
        <end position="86"/>
    </location>
</feature>
<feature type="coiled-coil region" evidence="1">
    <location>
        <begin position="242"/>
        <end position="269"/>
    </location>
</feature>
<gene>
    <name evidence="3" type="ORF">QBC37DRAFT_435832</name>
</gene>
<feature type="coiled-coil region" evidence="1">
    <location>
        <begin position="307"/>
        <end position="334"/>
    </location>
</feature>
<evidence type="ECO:0000313" key="4">
    <source>
        <dbReference type="Proteomes" id="UP001301769"/>
    </source>
</evidence>
<accession>A0AAN6XUQ0</accession>
<feature type="region of interest" description="Disordered" evidence="2">
    <location>
        <begin position="41"/>
        <end position="105"/>
    </location>
</feature>
<sequence>MSGDTLYAGVETEAEAEAEADESENLGQLLGWLESLEIKTVKPPTGIEPNLEDGTHSSKGGSSKSRRRRKKTEFQKEYNRISQRERRREKRRAKRAEKGDTNAEDDTSDFPMLWMIYLAHDRDGSLRKAFPNSVDIAGTQTERAVRDYMQRHEEGDGIEFSNLGELEEYVAIKRNEAICLRRSLNAVEKRQKHYEENLQTLSTKVVDFILADRSGIVCKESFSAIVELAVVRHAAVVLPILIMRAAGRLEELTVKLEELTVKLEQRREVDKEWVKVNDLRRKLDGEKGRTQLLTMWGSTVFPLSGAYSEIVERFKKAEARVHELEDEYTLAREGLEGKLIALEADRGSR</sequence>
<keyword evidence="4" id="KW-1185">Reference proteome</keyword>
<proteinExistence type="predicted"/>
<feature type="compositionally biased region" description="Acidic residues" evidence="2">
    <location>
        <begin position="12"/>
        <end position="24"/>
    </location>
</feature>
<dbReference type="AlphaFoldDB" id="A0AAN6XUQ0"/>
<protein>
    <submittedName>
        <fullName evidence="3">Uncharacterized protein</fullName>
    </submittedName>
</protein>
<reference evidence="3" key="2">
    <citation type="submission" date="2023-05" db="EMBL/GenBank/DDBJ databases">
        <authorList>
            <consortium name="Lawrence Berkeley National Laboratory"/>
            <person name="Steindorff A."/>
            <person name="Hensen N."/>
            <person name="Bonometti L."/>
            <person name="Westerberg I."/>
            <person name="Brannstrom I.O."/>
            <person name="Guillou S."/>
            <person name="Cros-Aarteil S."/>
            <person name="Calhoun S."/>
            <person name="Haridas S."/>
            <person name="Kuo A."/>
            <person name="Mondo S."/>
            <person name="Pangilinan J."/>
            <person name="Riley R."/>
            <person name="Labutti K."/>
            <person name="Andreopoulos B."/>
            <person name="Lipzen A."/>
            <person name="Chen C."/>
            <person name="Yanf M."/>
            <person name="Daum C."/>
            <person name="Ng V."/>
            <person name="Clum A."/>
            <person name="Ohm R."/>
            <person name="Martin F."/>
            <person name="Silar P."/>
            <person name="Natvig D."/>
            <person name="Lalanne C."/>
            <person name="Gautier V."/>
            <person name="Ament-Velasquez S.L."/>
            <person name="Kruys A."/>
            <person name="Hutchinson M.I."/>
            <person name="Powell A.J."/>
            <person name="Barry K."/>
            <person name="Miller A.N."/>
            <person name="Grigoriev I.V."/>
            <person name="Debuchy R."/>
            <person name="Gladieux P."/>
            <person name="Thoren M.H."/>
            <person name="Johannesson H."/>
        </authorList>
    </citation>
    <scope>NUCLEOTIDE SEQUENCE</scope>
    <source>
        <strain evidence="3">PSN293</strain>
    </source>
</reference>
<evidence type="ECO:0000256" key="2">
    <source>
        <dbReference type="SAM" id="MobiDB-lite"/>
    </source>
</evidence>